<evidence type="ECO:0000256" key="1">
    <source>
        <dbReference type="SAM" id="Phobius"/>
    </source>
</evidence>
<gene>
    <name evidence="2" type="ORF">C5Y83_03420</name>
</gene>
<keyword evidence="1" id="KW-0812">Transmembrane</keyword>
<dbReference type="Proteomes" id="UP000238322">
    <property type="component" value="Unassembled WGS sequence"/>
</dbReference>
<evidence type="ECO:0008006" key="4">
    <source>
        <dbReference type="Google" id="ProtNLM"/>
    </source>
</evidence>
<dbReference type="EMBL" id="PUHY01000004">
    <property type="protein sequence ID" value="PQO39805.1"/>
    <property type="molecule type" value="Genomic_DNA"/>
</dbReference>
<keyword evidence="1" id="KW-1133">Transmembrane helix</keyword>
<evidence type="ECO:0000313" key="2">
    <source>
        <dbReference type="EMBL" id="PQO39805.1"/>
    </source>
</evidence>
<sequence length="180" mass="20180">MADPNENPFASPADVSRSERLVFHVTDREIVAKENFQAGIAAVLSVMLGLATVQFVIAVGLVSFGGAMITLGILTFMTLSCIATTINHWTRAKRAQQRFPLMIDDDGIQAKFEDDGAWVLRTMPWNEIINVRFAPRDKMIVTSTNKQESVADLRLLGGRRWAPLKETLMYYSDWMAAERD</sequence>
<keyword evidence="1" id="KW-0472">Membrane</keyword>
<evidence type="ECO:0000313" key="3">
    <source>
        <dbReference type="Proteomes" id="UP000238322"/>
    </source>
</evidence>
<protein>
    <recommendedName>
        <fullName evidence="4">YcxB-like protein domain-containing protein</fullName>
    </recommendedName>
</protein>
<dbReference type="AlphaFoldDB" id="A0A2S8G5R9"/>
<reference evidence="2 3" key="1">
    <citation type="submission" date="2018-02" db="EMBL/GenBank/DDBJ databases">
        <title>Comparative genomes isolates from brazilian mangrove.</title>
        <authorList>
            <person name="Araujo J.E."/>
            <person name="Taketani R.G."/>
            <person name="Silva M.C.P."/>
            <person name="Loureco M.V."/>
            <person name="Andreote F.D."/>
        </authorList>
    </citation>
    <scope>NUCLEOTIDE SEQUENCE [LARGE SCALE GENOMIC DNA]</scope>
    <source>
        <strain evidence="2 3">Hex-1 MGV</strain>
    </source>
</reference>
<comment type="caution">
    <text evidence="2">The sequence shown here is derived from an EMBL/GenBank/DDBJ whole genome shotgun (WGS) entry which is preliminary data.</text>
</comment>
<feature type="transmembrane region" description="Helical" evidence="1">
    <location>
        <begin position="68"/>
        <end position="89"/>
    </location>
</feature>
<accession>A0A2S8G5R9</accession>
<proteinExistence type="predicted"/>
<dbReference type="RefSeq" id="WP_105328241.1">
    <property type="nucleotide sequence ID" value="NZ_PUHY01000004.1"/>
</dbReference>
<organism evidence="2 3">
    <name type="scientific">Blastopirellula marina</name>
    <dbReference type="NCBI Taxonomy" id="124"/>
    <lineage>
        <taxon>Bacteria</taxon>
        <taxon>Pseudomonadati</taxon>
        <taxon>Planctomycetota</taxon>
        <taxon>Planctomycetia</taxon>
        <taxon>Pirellulales</taxon>
        <taxon>Pirellulaceae</taxon>
        <taxon>Blastopirellula</taxon>
    </lineage>
</organism>
<name>A0A2S8G5R9_9BACT</name>
<dbReference type="OrthoDB" id="278517at2"/>
<feature type="transmembrane region" description="Helical" evidence="1">
    <location>
        <begin position="38"/>
        <end position="62"/>
    </location>
</feature>